<evidence type="ECO:0000313" key="4">
    <source>
        <dbReference type="EMBL" id="MFC5430673.1"/>
    </source>
</evidence>
<accession>A0ABW0JC38</accession>
<dbReference type="PANTHER" id="PTHR21660:SF1">
    <property type="entry name" value="ACYL-COENZYME A THIOESTERASE 13"/>
    <property type="match status" value="1"/>
</dbReference>
<dbReference type="EC" id="3.1.2.-" evidence="4"/>
<dbReference type="SUPFAM" id="SSF54637">
    <property type="entry name" value="Thioesterase/thiol ester dehydrase-isomerase"/>
    <property type="match status" value="1"/>
</dbReference>
<dbReference type="InterPro" id="IPR006683">
    <property type="entry name" value="Thioestr_dom"/>
</dbReference>
<feature type="domain" description="Thioesterase" evidence="3">
    <location>
        <begin position="56"/>
        <end position="134"/>
    </location>
</feature>
<name>A0ABW0JC38_9BURK</name>
<organism evidence="4 5">
    <name type="scientific">Paraburkholderia denitrificans</name>
    <dbReference type="NCBI Taxonomy" id="694025"/>
    <lineage>
        <taxon>Bacteria</taxon>
        <taxon>Pseudomonadati</taxon>
        <taxon>Pseudomonadota</taxon>
        <taxon>Betaproteobacteria</taxon>
        <taxon>Burkholderiales</taxon>
        <taxon>Burkholderiaceae</taxon>
        <taxon>Paraburkholderia</taxon>
    </lineage>
</organism>
<dbReference type="Proteomes" id="UP001596103">
    <property type="component" value="Unassembled WGS sequence"/>
</dbReference>
<evidence type="ECO:0000313" key="5">
    <source>
        <dbReference type="Proteomes" id="UP001596103"/>
    </source>
</evidence>
<dbReference type="NCBIfam" id="TIGR00369">
    <property type="entry name" value="unchar_dom_1"/>
    <property type="match status" value="1"/>
</dbReference>
<dbReference type="Pfam" id="PF03061">
    <property type="entry name" value="4HBT"/>
    <property type="match status" value="1"/>
</dbReference>
<comment type="similarity">
    <text evidence="1">Belongs to the thioesterase PaaI family.</text>
</comment>
<reference evidence="5" key="1">
    <citation type="journal article" date="2019" name="Int. J. Syst. Evol. Microbiol.">
        <title>The Global Catalogue of Microorganisms (GCM) 10K type strain sequencing project: providing services to taxonomists for standard genome sequencing and annotation.</title>
        <authorList>
            <consortium name="The Broad Institute Genomics Platform"/>
            <consortium name="The Broad Institute Genome Sequencing Center for Infectious Disease"/>
            <person name="Wu L."/>
            <person name="Ma J."/>
        </authorList>
    </citation>
    <scope>NUCLEOTIDE SEQUENCE [LARGE SCALE GENOMIC DNA]</scope>
    <source>
        <strain evidence="5">CCUG 56042</strain>
    </source>
</reference>
<evidence type="ECO:0000259" key="3">
    <source>
        <dbReference type="Pfam" id="PF03061"/>
    </source>
</evidence>
<dbReference type="InterPro" id="IPR039298">
    <property type="entry name" value="ACOT13"/>
</dbReference>
<dbReference type="Gene3D" id="3.10.129.10">
    <property type="entry name" value="Hotdog Thioesterase"/>
    <property type="match status" value="1"/>
</dbReference>
<protein>
    <submittedName>
        <fullName evidence="4">PaaI family thioesterase</fullName>
        <ecNumber evidence="4">3.1.2.-</ecNumber>
    </submittedName>
</protein>
<dbReference type="InterPro" id="IPR003736">
    <property type="entry name" value="PAAI_dom"/>
</dbReference>
<dbReference type="PANTHER" id="PTHR21660">
    <property type="entry name" value="THIOESTERASE SUPERFAMILY MEMBER-RELATED"/>
    <property type="match status" value="1"/>
</dbReference>
<sequence length="146" mass="15552">MDPANDASSGVPDGYTLFEHGGPYFRALGPLYTRPAAAGGLIVSVRVKAAHTNPLGIAHGGMLLTLADGTLGIYLSQAPHAQRGAHVTVTTTLNSEFLSAAHVGDWLEAHARVRRNGRRIVFAECTLRVGEREVLHTSGTFLPIDR</sequence>
<dbReference type="CDD" id="cd03443">
    <property type="entry name" value="PaaI_thioesterase"/>
    <property type="match status" value="1"/>
</dbReference>
<dbReference type="RefSeq" id="WP_377713301.1">
    <property type="nucleotide sequence ID" value="NZ_JBHSMP010000020.1"/>
</dbReference>
<evidence type="ECO:0000256" key="1">
    <source>
        <dbReference type="ARBA" id="ARBA00008324"/>
    </source>
</evidence>
<comment type="caution">
    <text evidence="4">The sequence shown here is derived from an EMBL/GenBank/DDBJ whole genome shotgun (WGS) entry which is preliminary data.</text>
</comment>
<keyword evidence="2 4" id="KW-0378">Hydrolase</keyword>
<proteinExistence type="inferred from homology"/>
<keyword evidence="5" id="KW-1185">Reference proteome</keyword>
<dbReference type="GO" id="GO:0016787">
    <property type="term" value="F:hydrolase activity"/>
    <property type="evidence" value="ECO:0007669"/>
    <property type="project" value="UniProtKB-KW"/>
</dbReference>
<dbReference type="InterPro" id="IPR029069">
    <property type="entry name" value="HotDog_dom_sf"/>
</dbReference>
<gene>
    <name evidence="4" type="ORF">ACFPTO_17975</name>
</gene>
<evidence type="ECO:0000256" key="2">
    <source>
        <dbReference type="ARBA" id="ARBA00022801"/>
    </source>
</evidence>
<dbReference type="EMBL" id="JBHSMP010000020">
    <property type="protein sequence ID" value="MFC5430673.1"/>
    <property type="molecule type" value="Genomic_DNA"/>
</dbReference>